<dbReference type="InterPro" id="IPR005135">
    <property type="entry name" value="Endo/exonuclease/phosphatase"/>
</dbReference>
<keyword evidence="3" id="KW-1185">Reference proteome</keyword>
<dbReference type="GO" id="GO:0004527">
    <property type="term" value="F:exonuclease activity"/>
    <property type="evidence" value="ECO:0007669"/>
    <property type="project" value="UniProtKB-KW"/>
</dbReference>
<keyword evidence="2" id="KW-0269">Exonuclease</keyword>
<gene>
    <name evidence="2" type="ORF">ROG8370_01599</name>
</gene>
<name>A0A1X6Z3C7_9RHOB</name>
<dbReference type="Gene3D" id="3.60.10.10">
    <property type="entry name" value="Endonuclease/exonuclease/phosphatase"/>
    <property type="match status" value="1"/>
</dbReference>
<dbReference type="Pfam" id="PF03372">
    <property type="entry name" value="Exo_endo_phos"/>
    <property type="match status" value="1"/>
</dbReference>
<feature type="domain" description="Endonuclease/exonuclease/phosphatase" evidence="1">
    <location>
        <begin position="41"/>
        <end position="264"/>
    </location>
</feature>
<accession>A0A1X6Z3C7</accession>
<keyword evidence="2" id="KW-0255">Endonuclease</keyword>
<evidence type="ECO:0000259" key="1">
    <source>
        <dbReference type="Pfam" id="PF03372"/>
    </source>
</evidence>
<protein>
    <submittedName>
        <fullName evidence="2">Endonuclease/Exonuclease/phosphatase family protein</fullName>
    </submittedName>
</protein>
<dbReference type="InterPro" id="IPR036691">
    <property type="entry name" value="Endo/exonu/phosph_ase_sf"/>
</dbReference>
<organism evidence="2 3">
    <name type="scientific">Roseovarius gaetbuli</name>
    <dbReference type="NCBI Taxonomy" id="1356575"/>
    <lineage>
        <taxon>Bacteria</taxon>
        <taxon>Pseudomonadati</taxon>
        <taxon>Pseudomonadota</taxon>
        <taxon>Alphaproteobacteria</taxon>
        <taxon>Rhodobacterales</taxon>
        <taxon>Roseobacteraceae</taxon>
        <taxon>Roseovarius</taxon>
    </lineage>
</organism>
<reference evidence="3" key="1">
    <citation type="submission" date="2017-03" db="EMBL/GenBank/DDBJ databases">
        <authorList>
            <person name="Rodrigo-Torres L."/>
            <person name="Arahal R.D."/>
            <person name="Lucena T."/>
        </authorList>
    </citation>
    <scope>NUCLEOTIDE SEQUENCE [LARGE SCALE GENOMIC DNA]</scope>
    <source>
        <strain evidence="3">CECT 8370</strain>
    </source>
</reference>
<dbReference type="AlphaFoldDB" id="A0A1X6Z3C7"/>
<keyword evidence="2" id="KW-0540">Nuclease</keyword>
<dbReference type="OrthoDB" id="1398885at2"/>
<sequence>MVSIMRVATFNLQNMRLRLREGRPVLDGAFDQDQSNVQRSVALSLADREQSAKVIHAAQADIVALQEVFDTPALDFFHDNFLRQTGSSAYPFRYCIPGNDGRGLNVAALCRSQPINVKSHVNLTGADLDLSDLPPELREHRLFRRDCLELDFAGVTLFVCHFKAPYPDAEKAYIIREAEARAVRKIVEMRFDDPRRERWMIVGDLNEPGPGDELSPSALAPLKHGFSFDLLDRLAPGTDWTYEVPGTHLHSRPDRILVSPRLAQEYPNGRPEIIRTGMTGPSRTRRHGAFGDEPNKACHASDHALVYADFPGLE</sequence>
<proteinExistence type="predicted"/>
<evidence type="ECO:0000313" key="2">
    <source>
        <dbReference type="EMBL" id="SLN38908.1"/>
    </source>
</evidence>
<dbReference type="EMBL" id="FWFJ01000012">
    <property type="protein sequence ID" value="SLN38908.1"/>
    <property type="molecule type" value="Genomic_DNA"/>
</dbReference>
<dbReference type="GO" id="GO:0004519">
    <property type="term" value="F:endonuclease activity"/>
    <property type="evidence" value="ECO:0007669"/>
    <property type="project" value="UniProtKB-KW"/>
</dbReference>
<dbReference type="Proteomes" id="UP000194012">
    <property type="component" value="Unassembled WGS sequence"/>
</dbReference>
<evidence type="ECO:0000313" key="3">
    <source>
        <dbReference type="Proteomes" id="UP000194012"/>
    </source>
</evidence>
<keyword evidence="2" id="KW-0378">Hydrolase</keyword>
<dbReference type="SUPFAM" id="SSF56219">
    <property type="entry name" value="DNase I-like"/>
    <property type="match status" value="1"/>
</dbReference>